<gene>
    <name evidence="2" type="ORF">ILUMI_09408</name>
</gene>
<dbReference type="PANTHER" id="PTHR47055">
    <property type="entry name" value="DDE_TNP_1_7 DOMAIN-CONTAINING PROTEIN"/>
    <property type="match status" value="1"/>
</dbReference>
<dbReference type="InterPro" id="IPR029526">
    <property type="entry name" value="PGBD"/>
</dbReference>
<reference evidence="2" key="1">
    <citation type="submission" date="2019-08" db="EMBL/GenBank/DDBJ databases">
        <title>The genome of the North American firefly Photinus pyralis.</title>
        <authorList>
            <consortium name="Photinus pyralis genome working group"/>
            <person name="Fallon T.R."/>
            <person name="Sander Lower S.E."/>
            <person name="Weng J.-K."/>
        </authorList>
    </citation>
    <scope>NUCLEOTIDE SEQUENCE</scope>
    <source>
        <strain evidence="2">TRF0915ILg1</strain>
        <tissue evidence="2">Whole body</tissue>
    </source>
</reference>
<dbReference type="OrthoDB" id="6740284at2759"/>
<dbReference type="InterPro" id="IPR052638">
    <property type="entry name" value="PiggyBac_TE-derived"/>
</dbReference>
<dbReference type="AlphaFoldDB" id="A0A8K0CZU1"/>
<proteinExistence type="predicted"/>
<evidence type="ECO:0000259" key="1">
    <source>
        <dbReference type="Pfam" id="PF13843"/>
    </source>
</evidence>
<evidence type="ECO:0000313" key="3">
    <source>
        <dbReference type="Proteomes" id="UP000801492"/>
    </source>
</evidence>
<keyword evidence="3" id="KW-1185">Reference proteome</keyword>
<dbReference type="Pfam" id="PF13843">
    <property type="entry name" value="DDE_Tnp_1_7"/>
    <property type="match status" value="1"/>
</dbReference>
<dbReference type="GO" id="GO:0043565">
    <property type="term" value="F:sequence-specific DNA binding"/>
    <property type="evidence" value="ECO:0007669"/>
    <property type="project" value="TreeGrafter"/>
</dbReference>
<organism evidence="2 3">
    <name type="scientific">Ignelater luminosus</name>
    <name type="common">Cucubano</name>
    <name type="synonym">Pyrophorus luminosus</name>
    <dbReference type="NCBI Taxonomy" id="2038154"/>
    <lineage>
        <taxon>Eukaryota</taxon>
        <taxon>Metazoa</taxon>
        <taxon>Ecdysozoa</taxon>
        <taxon>Arthropoda</taxon>
        <taxon>Hexapoda</taxon>
        <taxon>Insecta</taxon>
        <taxon>Pterygota</taxon>
        <taxon>Neoptera</taxon>
        <taxon>Endopterygota</taxon>
        <taxon>Coleoptera</taxon>
        <taxon>Polyphaga</taxon>
        <taxon>Elateriformia</taxon>
        <taxon>Elateroidea</taxon>
        <taxon>Elateridae</taxon>
        <taxon>Agrypninae</taxon>
        <taxon>Pyrophorini</taxon>
        <taxon>Ignelater</taxon>
    </lineage>
</organism>
<accession>A0A8K0CZU1</accession>
<sequence length="138" mass="15855">MQKNKSLNPTKEELYVAFGALLLSRCGIYLNKRMCWSSAPDVPAILAESIRLHRFEAILKPLHLQGNSKLDSSDKLYKLRPLINKLNKNFRKYGGLEENFSIDESMIPYYGKHCAKQFIKGTEIKSVTPHSREVRSKI</sequence>
<dbReference type="EMBL" id="VTPC01004757">
    <property type="protein sequence ID" value="KAF2896765.1"/>
    <property type="molecule type" value="Genomic_DNA"/>
</dbReference>
<evidence type="ECO:0000313" key="2">
    <source>
        <dbReference type="EMBL" id="KAF2896765.1"/>
    </source>
</evidence>
<dbReference type="PANTHER" id="PTHR47055:SF3">
    <property type="entry name" value="PHORBOL-ESTER_DAG-TYPE DOMAIN-CONTAINING PROTEIN"/>
    <property type="match status" value="1"/>
</dbReference>
<dbReference type="Proteomes" id="UP000801492">
    <property type="component" value="Unassembled WGS sequence"/>
</dbReference>
<feature type="domain" description="PiggyBac transposable element-derived protein" evidence="1">
    <location>
        <begin position="2"/>
        <end position="125"/>
    </location>
</feature>
<protein>
    <recommendedName>
        <fullName evidence="1">PiggyBac transposable element-derived protein domain-containing protein</fullName>
    </recommendedName>
</protein>
<comment type="caution">
    <text evidence="2">The sequence shown here is derived from an EMBL/GenBank/DDBJ whole genome shotgun (WGS) entry which is preliminary data.</text>
</comment>
<name>A0A8K0CZU1_IGNLU</name>